<dbReference type="Proteomes" id="UP001358417">
    <property type="component" value="Unassembled WGS sequence"/>
</dbReference>
<dbReference type="GO" id="GO:0016757">
    <property type="term" value="F:glycosyltransferase activity"/>
    <property type="evidence" value="ECO:0007669"/>
    <property type="project" value="UniProtKB-KW"/>
</dbReference>
<feature type="compositionally biased region" description="Low complexity" evidence="16">
    <location>
        <begin position="463"/>
        <end position="610"/>
    </location>
</feature>
<evidence type="ECO:0000256" key="1">
    <source>
        <dbReference type="ARBA" id="ARBA00000822"/>
    </source>
</evidence>
<dbReference type="GO" id="GO:0016020">
    <property type="term" value="C:membrane"/>
    <property type="evidence" value="ECO:0007669"/>
    <property type="project" value="UniProtKB-SubCell"/>
</dbReference>
<feature type="region of interest" description="Disordered" evidence="16">
    <location>
        <begin position="266"/>
        <end position="288"/>
    </location>
</feature>
<feature type="region of interest" description="Disordered" evidence="16">
    <location>
        <begin position="463"/>
        <end position="642"/>
    </location>
</feature>
<evidence type="ECO:0000256" key="8">
    <source>
        <dbReference type="ARBA" id="ARBA00022729"/>
    </source>
</evidence>
<name>A0AAV9NIS1_9EURO</name>
<dbReference type="GO" id="GO:0008843">
    <property type="term" value="F:endochitinase activity"/>
    <property type="evidence" value="ECO:0007669"/>
    <property type="project" value="UniProtKB-EC"/>
</dbReference>
<reference evidence="19 20" key="1">
    <citation type="submission" date="2023-08" db="EMBL/GenBank/DDBJ databases">
        <title>Black Yeasts Isolated from many extreme environments.</title>
        <authorList>
            <person name="Coleine C."/>
            <person name="Stajich J.E."/>
            <person name="Selbmann L."/>
        </authorList>
    </citation>
    <scope>NUCLEOTIDE SEQUENCE [LARGE SCALE GENOMIC DNA]</scope>
    <source>
        <strain evidence="19 20">CCFEE 5792</strain>
    </source>
</reference>
<evidence type="ECO:0000256" key="4">
    <source>
        <dbReference type="ARBA" id="ARBA00012729"/>
    </source>
</evidence>
<comment type="catalytic activity">
    <reaction evidence="1">
        <text>Random endo-hydrolysis of N-acetyl-beta-D-glucosaminide (1-&gt;4)-beta-linkages in chitin and chitodextrins.</text>
        <dbReference type="EC" id="3.2.1.14"/>
    </reaction>
</comment>
<dbReference type="GO" id="GO:0031505">
    <property type="term" value="P:fungal-type cell wall organization"/>
    <property type="evidence" value="ECO:0007669"/>
    <property type="project" value="TreeGrafter"/>
</dbReference>
<evidence type="ECO:0000256" key="5">
    <source>
        <dbReference type="ARBA" id="ARBA00022512"/>
    </source>
</evidence>
<evidence type="ECO:0000313" key="19">
    <source>
        <dbReference type="EMBL" id="KAK5058762.1"/>
    </source>
</evidence>
<evidence type="ECO:0000256" key="6">
    <source>
        <dbReference type="ARBA" id="ARBA00022676"/>
    </source>
</evidence>
<accession>A0AAV9NIS1</accession>
<dbReference type="Gene3D" id="2.60.120.200">
    <property type="match status" value="1"/>
</dbReference>
<evidence type="ECO:0000256" key="12">
    <source>
        <dbReference type="ARBA" id="ARBA00023295"/>
    </source>
</evidence>
<evidence type="ECO:0000259" key="18">
    <source>
        <dbReference type="PROSITE" id="PS51762"/>
    </source>
</evidence>
<feature type="chain" id="PRO_5043586521" description="chitinase" evidence="17">
    <location>
        <begin position="25"/>
        <end position="658"/>
    </location>
</feature>
<evidence type="ECO:0000256" key="11">
    <source>
        <dbReference type="ARBA" id="ARBA00023180"/>
    </source>
</evidence>
<dbReference type="EC" id="3.2.1.14" evidence="4"/>
<dbReference type="AlphaFoldDB" id="A0AAV9NIS1"/>
<evidence type="ECO:0000256" key="2">
    <source>
        <dbReference type="ARBA" id="ARBA00004191"/>
    </source>
</evidence>
<sequence length="658" mass="65552">MSTTFSQSMLSALAIASLLAPAATQTWSSCNPLTQGGCSPNPALGRSVAVDFTSGSSSEFTASGGPTYDSNGAAFTVSRSGDSPSLSSNWYIMFGHVDFVVKAAPGTGIVSAAILQSDCLDEIDWEWLGGDNSQAQSNYFGKGITTTGYNRGAFHGAANNHDQFHTYSIDWTADQIVWSIDGNTVRAMTQAQAQAGQYPQTPMYVKMGAWAGGDPSNPQGTIEWAGGVTDYSAGPFTMYVKSVQVTDYSTGSQYSYTGSSGTWESIQSNGGQVNPKGNGTPVSAGTAPAVTSQVPDSAPLGFGNNANSDAVTATRTGWPWTGTATATVVTAISSPVSPSAPVSPSRSASASALTVFTSWDNQGFLTTVTTDAAALTASVSYDGQGFPITIITSAEISTQLSSAAPAVESSVSISSVEPQTASLITLAASSAVIVSGTQISGSSNTGSTLSTLIAGGSSSGTATLATGSTQSASTSSGNAASNTASSSTESASKSSSSNGASNTASSSNLSALESSSSNGASNTATSDNPITSTTTGIGSTSSDNTATSGSGSTISSNASSTTALSSASGTGESSTSPSGTNQSTLGSTPPSSSESITTSSTNASGSTTRSDSTLVTSTQTGASTSAMSGTPPAPNHATRERTFKPPMALLGLVAFFLI</sequence>
<proteinExistence type="inferred from homology"/>
<evidence type="ECO:0000256" key="15">
    <source>
        <dbReference type="ARBA" id="ARBA00093308"/>
    </source>
</evidence>
<dbReference type="GO" id="GO:0009277">
    <property type="term" value="C:fungal-type cell wall"/>
    <property type="evidence" value="ECO:0007669"/>
    <property type="project" value="TreeGrafter"/>
</dbReference>
<evidence type="ECO:0000256" key="9">
    <source>
        <dbReference type="ARBA" id="ARBA00022801"/>
    </source>
</evidence>
<evidence type="ECO:0000256" key="3">
    <source>
        <dbReference type="ARBA" id="ARBA00004370"/>
    </source>
</evidence>
<keyword evidence="20" id="KW-1185">Reference proteome</keyword>
<dbReference type="RefSeq" id="XP_064709285.1">
    <property type="nucleotide sequence ID" value="XM_064854559.1"/>
</dbReference>
<keyword evidence="6" id="KW-0328">Glycosyltransferase</keyword>
<evidence type="ECO:0000256" key="10">
    <source>
        <dbReference type="ARBA" id="ARBA00023136"/>
    </source>
</evidence>
<dbReference type="InterPro" id="IPR050546">
    <property type="entry name" value="Glycosyl_Hydrlase_16"/>
</dbReference>
<feature type="compositionally biased region" description="Polar residues" evidence="16">
    <location>
        <begin position="611"/>
        <end position="628"/>
    </location>
</feature>
<keyword evidence="5" id="KW-0134">Cell wall</keyword>
<evidence type="ECO:0000256" key="14">
    <source>
        <dbReference type="ARBA" id="ARBA00038074"/>
    </source>
</evidence>
<keyword evidence="7" id="KW-0808">Transferase</keyword>
<dbReference type="InterPro" id="IPR013320">
    <property type="entry name" value="ConA-like_dom_sf"/>
</dbReference>
<dbReference type="CDD" id="cd02183">
    <property type="entry name" value="GH16_fungal_CRH1_transglycosylase"/>
    <property type="match status" value="1"/>
</dbReference>
<keyword evidence="10" id="KW-0472">Membrane</keyword>
<dbReference type="PANTHER" id="PTHR10963">
    <property type="entry name" value="GLYCOSYL HYDROLASE-RELATED"/>
    <property type="match status" value="1"/>
</dbReference>
<dbReference type="FunFam" id="2.60.120.200:FF:000152">
    <property type="entry name" value="Cell wall glucanase"/>
    <property type="match status" value="1"/>
</dbReference>
<feature type="signal peptide" evidence="17">
    <location>
        <begin position="1"/>
        <end position="24"/>
    </location>
</feature>
<dbReference type="EMBL" id="JAVRRD010000005">
    <property type="protein sequence ID" value="KAK5058762.1"/>
    <property type="molecule type" value="Genomic_DNA"/>
</dbReference>
<evidence type="ECO:0000313" key="20">
    <source>
        <dbReference type="Proteomes" id="UP001358417"/>
    </source>
</evidence>
<dbReference type="InterPro" id="IPR000757">
    <property type="entry name" value="Beta-glucanase-like"/>
</dbReference>
<evidence type="ECO:0000256" key="16">
    <source>
        <dbReference type="SAM" id="MobiDB-lite"/>
    </source>
</evidence>
<feature type="domain" description="GH16" evidence="18">
    <location>
        <begin position="3"/>
        <end position="240"/>
    </location>
</feature>
<keyword evidence="13" id="KW-0961">Cell wall biogenesis/degradation</keyword>
<organism evidence="19 20">
    <name type="scientific">Exophiala bonariae</name>
    <dbReference type="NCBI Taxonomy" id="1690606"/>
    <lineage>
        <taxon>Eukaryota</taxon>
        <taxon>Fungi</taxon>
        <taxon>Dikarya</taxon>
        <taxon>Ascomycota</taxon>
        <taxon>Pezizomycotina</taxon>
        <taxon>Eurotiomycetes</taxon>
        <taxon>Chaetothyriomycetidae</taxon>
        <taxon>Chaetothyriales</taxon>
        <taxon>Herpotrichiellaceae</taxon>
        <taxon>Exophiala</taxon>
    </lineage>
</organism>
<gene>
    <name evidence="19" type="ORF">LTR84_011026</name>
</gene>
<keyword evidence="9" id="KW-0378">Hydrolase</keyword>
<comment type="function">
    <text evidence="15">Dual chitinase/transglycosylase that plays a role in cell wall architecture. Chitinase and transglycosylase activities are coupled. Required for the polysaccharide cross-linking at the septa and the cell wall. More specifically, transfers chitin to 1,6-beta-glucan in the cell wall.</text>
</comment>
<dbReference type="SUPFAM" id="SSF49899">
    <property type="entry name" value="Concanavalin A-like lectins/glucanases"/>
    <property type="match status" value="1"/>
</dbReference>
<comment type="caution">
    <text evidence="19">The sequence shown here is derived from an EMBL/GenBank/DDBJ whole genome shotgun (WGS) entry which is preliminary data.</text>
</comment>
<evidence type="ECO:0000256" key="13">
    <source>
        <dbReference type="ARBA" id="ARBA00023316"/>
    </source>
</evidence>
<keyword evidence="5" id="KW-0964">Secreted</keyword>
<dbReference type="PANTHER" id="PTHR10963:SF68">
    <property type="entry name" value="GLYCOSIDASE CRH1-RELATED"/>
    <property type="match status" value="1"/>
</dbReference>
<evidence type="ECO:0000256" key="7">
    <source>
        <dbReference type="ARBA" id="ARBA00022679"/>
    </source>
</evidence>
<keyword evidence="11" id="KW-0325">Glycoprotein</keyword>
<keyword evidence="8 17" id="KW-0732">Signal</keyword>
<keyword evidence="12" id="KW-0326">Glycosidase</keyword>
<dbReference type="Pfam" id="PF00722">
    <property type="entry name" value="Glyco_hydro_16"/>
    <property type="match status" value="1"/>
</dbReference>
<dbReference type="GO" id="GO:0005975">
    <property type="term" value="P:carbohydrate metabolic process"/>
    <property type="evidence" value="ECO:0007669"/>
    <property type="project" value="InterPro"/>
</dbReference>
<evidence type="ECO:0000256" key="17">
    <source>
        <dbReference type="SAM" id="SignalP"/>
    </source>
</evidence>
<comment type="subcellular location">
    <subcellularLocation>
        <location evidence="3">Membrane</location>
    </subcellularLocation>
    <subcellularLocation>
        <location evidence="2">Secreted</location>
        <location evidence="2">Cell wall</location>
    </subcellularLocation>
</comment>
<dbReference type="GeneID" id="89979180"/>
<comment type="similarity">
    <text evidence="14">Belongs to the glycosyl hydrolase 16 family. CRH1 subfamily.</text>
</comment>
<dbReference type="PROSITE" id="PS51762">
    <property type="entry name" value="GH16_2"/>
    <property type="match status" value="1"/>
</dbReference>
<protein>
    <recommendedName>
        <fullName evidence="4">chitinase</fullName>
        <ecNumber evidence="4">3.2.1.14</ecNumber>
    </recommendedName>
</protein>